<dbReference type="OrthoDB" id="58529at2759"/>
<dbReference type="InterPro" id="IPR045865">
    <property type="entry name" value="ACT-like_dom_sf"/>
</dbReference>
<dbReference type="GO" id="GO:0006520">
    <property type="term" value="P:amino acid metabolic process"/>
    <property type="evidence" value="ECO:0007669"/>
    <property type="project" value="UniProtKB-ARBA"/>
</dbReference>
<gene>
    <name evidence="3" type="ORF">LshimejAT787_0109310</name>
</gene>
<dbReference type="Pfam" id="PF13840">
    <property type="entry name" value="ACT_7"/>
    <property type="match status" value="1"/>
</dbReference>
<evidence type="ECO:0000259" key="2">
    <source>
        <dbReference type="Pfam" id="PF13840"/>
    </source>
</evidence>
<dbReference type="PANTHER" id="PTHR31131">
    <property type="entry name" value="CHROMOSOME 1, WHOLE GENOME SHOTGUN SEQUENCE"/>
    <property type="match status" value="1"/>
</dbReference>
<evidence type="ECO:0000313" key="4">
    <source>
        <dbReference type="Proteomes" id="UP001063166"/>
    </source>
</evidence>
<dbReference type="InterPro" id="IPR027795">
    <property type="entry name" value="CASTOR_ACT_dom"/>
</dbReference>
<accession>A0A9P3UID3</accession>
<dbReference type="Gene3D" id="3.30.2130.10">
    <property type="entry name" value="VC0802-like"/>
    <property type="match status" value="2"/>
</dbReference>
<dbReference type="InterPro" id="IPR051719">
    <property type="entry name" value="CASTOR_mTORC1"/>
</dbReference>
<reference evidence="3" key="1">
    <citation type="submission" date="2022-07" db="EMBL/GenBank/DDBJ databases">
        <title>The genome of Lyophyllum shimeji provides insight into the initial evolution of ectomycorrhizal fungal genome.</title>
        <authorList>
            <person name="Kobayashi Y."/>
            <person name="Shibata T."/>
            <person name="Hirakawa H."/>
            <person name="Shigenobu S."/>
            <person name="Nishiyama T."/>
            <person name="Yamada A."/>
            <person name="Hasebe M."/>
            <person name="Kawaguchi M."/>
        </authorList>
    </citation>
    <scope>NUCLEOTIDE SEQUENCE</scope>
    <source>
        <strain evidence="3">AT787</strain>
    </source>
</reference>
<keyword evidence="4" id="KW-1185">Reference proteome</keyword>
<dbReference type="PANTHER" id="PTHR31131:SF6">
    <property type="entry name" value="CASTOR ACT DOMAIN-CONTAINING PROTEIN"/>
    <property type="match status" value="1"/>
</dbReference>
<evidence type="ECO:0000256" key="1">
    <source>
        <dbReference type="SAM" id="MobiDB-lite"/>
    </source>
</evidence>
<feature type="compositionally biased region" description="Low complexity" evidence="1">
    <location>
        <begin position="324"/>
        <end position="341"/>
    </location>
</feature>
<sequence length="547" mass="59266">MQATISLLTTSLSLVHIPRSRLHQLSHPVLKQILLPNPTFLNITCNELELSLFADEAVLADFEPIARKDRHRQRSVSNASSGRPPGPRSRDIEPVEVSYERWSVLQVDSHSDQLDNSGARVNEVSAPLAAAGISILYQSSYMSDFILVKESRLQETMSLLADAGFDIYTGSDTSPISPARMKDRSSLDDARPIPAPAVPITRPRSATDSELIKPDSSPGVNEDKISAAKASSPARKKSSSPTAGEVLLLPSDLACVGLSEELGADHWGLKIVKLVAFPELITPSAPPPYPSHAALTPTTMTNPLYSLRKSSTPLFDFSPPLLGSQSRSSSPFTSSSNSGSSSEDDGYFSYSPQTKSLLSVITSASRSETELREPSTIPSPDKHRSRRANQPLSPAPPAPYRPLNADPAGPGPSPPRSQVPFFSYTRTSEGSSLTADVYVLAALFPPPERDMIICSGELDAADSRLARSHRYDDAEDDEGVDGIGSILSCLQIDLQRFGLDKYGLVNRFSKVLEENRINHMYSSSFKTANLLVDKKHARRAQALLCGC</sequence>
<feature type="compositionally biased region" description="Basic and acidic residues" evidence="1">
    <location>
        <begin position="180"/>
        <end position="191"/>
    </location>
</feature>
<comment type="caution">
    <text evidence="3">The sequence shown here is derived from an EMBL/GenBank/DDBJ whole genome shotgun (WGS) entry which is preliminary data.</text>
</comment>
<feature type="region of interest" description="Disordered" evidence="1">
    <location>
        <begin position="171"/>
        <end position="242"/>
    </location>
</feature>
<dbReference type="SUPFAM" id="SSF55021">
    <property type="entry name" value="ACT-like"/>
    <property type="match status" value="1"/>
</dbReference>
<feature type="domain" description="CASTOR ACT" evidence="2">
    <location>
        <begin position="98"/>
        <end position="161"/>
    </location>
</feature>
<feature type="region of interest" description="Disordered" evidence="1">
    <location>
        <begin position="316"/>
        <end position="348"/>
    </location>
</feature>
<name>A0A9P3UID3_LYOSH</name>
<evidence type="ECO:0000313" key="3">
    <source>
        <dbReference type="EMBL" id="GLB34047.1"/>
    </source>
</evidence>
<dbReference type="Proteomes" id="UP001063166">
    <property type="component" value="Unassembled WGS sequence"/>
</dbReference>
<feature type="region of interest" description="Disordered" evidence="1">
    <location>
        <begin position="362"/>
        <end position="422"/>
    </location>
</feature>
<proteinExistence type="predicted"/>
<protein>
    <submittedName>
        <fullName evidence="3">ACT domain containing protein</fullName>
    </submittedName>
</protein>
<feature type="region of interest" description="Disordered" evidence="1">
    <location>
        <begin position="70"/>
        <end position="93"/>
    </location>
</feature>
<organism evidence="3 4">
    <name type="scientific">Lyophyllum shimeji</name>
    <name type="common">Hon-shimeji</name>
    <name type="synonym">Tricholoma shimeji</name>
    <dbReference type="NCBI Taxonomy" id="47721"/>
    <lineage>
        <taxon>Eukaryota</taxon>
        <taxon>Fungi</taxon>
        <taxon>Dikarya</taxon>
        <taxon>Basidiomycota</taxon>
        <taxon>Agaricomycotina</taxon>
        <taxon>Agaricomycetes</taxon>
        <taxon>Agaricomycetidae</taxon>
        <taxon>Agaricales</taxon>
        <taxon>Tricholomatineae</taxon>
        <taxon>Lyophyllaceae</taxon>
        <taxon>Lyophyllum</taxon>
    </lineage>
</organism>
<dbReference type="EMBL" id="BRPK01000001">
    <property type="protein sequence ID" value="GLB34047.1"/>
    <property type="molecule type" value="Genomic_DNA"/>
</dbReference>
<dbReference type="GO" id="GO:0046394">
    <property type="term" value="P:carboxylic acid biosynthetic process"/>
    <property type="evidence" value="ECO:0007669"/>
    <property type="project" value="UniProtKB-ARBA"/>
</dbReference>
<dbReference type="AlphaFoldDB" id="A0A9P3UID3"/>